<keyword evidence="3" id="KW-1185">Reference proteome</keyword>
<sequence length="98" mass="10156">MMAFVILGHAMKALVEASSKISDSLFGVYVQNEPGKEYQQSLMGTVGLDEQSVQRRGAEGGRGRGRGGGGTSQQSGASRPQIPQRAQGPQGPKIPGGS</sequence>
<comment type="caution">
    <text evidence="2">The sequence shown here is derived from an EMBL/GenBank/DDBJ whole genome shotgun (WGS) entry which is preliminary data.</text>
</comment>
<protein>
    <submittedName>
        <fullName evidence="2">Conjugal transfer protein TrbL</fullName>
    </submittedName>
</protein>
<evidence type="ECO:0000313" key="3">
    <source>
        <dbReference type="Proteomes" id="UP000887013"/>
    </source>
</evidence>
<dbReference type="EMBL" id="BMAW01092837">
    <property type="protein sequence ID" value="GFS57213.1"/>
    <property type="molecule type" value="Genomic_DNA"/>
</dbReference>
<evidence type="ECO:0000313" key="2">
    <source>
        <dbReference type="EMBL" id="GFS57213.1"/>
    </source>
</evidence>
<reference evidence="2" key="1">
    <citation type="submission" date="2020-08" db="EMBL/GenBank/DDBJ databases">
        <title>Multicomponent nature underlies the extraordinary mechanical properties of spider dragline silk.</title>
        <authorList>
            <person name="Kono N."/>
            <person name="Nakamura H."/>
            <person name="Mori M."/>
            <person name="Yoshida Y."/>
            <person name="Ohtoshi R."/>
            <person name="Malay A.D."/>
            <person name="Moran D.A.P."/>
            <person name="Tomita M."/>
            <person name="Numata K."/>
            <person name="Arakawa K."/>
        </authorList>
    </citation>
    <scope>NUCLEOTIDE SEQUENCE</scope>
</reference>
<name>A0A8X6MIV1_NEPPI</name>
<evidence type="ECO:0000256" key="1">
    <source>
        <dbReference type="SAM" id="MobiDB-lite"/>
    </source>
</evidence>
<organism evidence="2 3">
    <name type="scientific">Nephila pilipes</name>
    <name type="common">Giant wood spider</name>
    <name type="synonym">Nephila maculata</name>
    <dbReference type="NCBI Taxonomy" id="299642"/>
    <lineage>
        <taxon>Eukaryota</taxon>
        <taxon>Metazoa</taxon>
        <taxon>Ecdysozoa</taxon>
        <taxon>Arthropoda</taxon>
        <taxon>Chelicerata</taxon>
        <taxon>Arachnida</taxon>
        <taxon>Araneae</taxon>
        <taxon>Araneomorphae</taxon>
        <taxon>Entelegynae</taxon>
        <taxon>Araneoidea</taxon>
        <taxon>Nephilidae</taxon>
        <taxon>Nephila</taxon>
    </lineage>
</organism>
<dbReference type="AlphaFoldDB" id="A0A8X6MIV1"/>
<feature type="region of interest" description="Disordered" evidence="1">
    <location>
        <begin position="44"/>
        <end position="98"/>
    </location>
</feature>
<feature type="compositionally biased region" description="Basic and acidic residues" evidence="1">
    <location>
        <begin position="52"/>
        <end position="62"/>
    </location>
</feature>
<gene>
    <name evidence="2" type="primary">TV42_02400</name>
    <name evidence="2" type="ORF">NPIL_9611</name>
</gene>
<dbReference type="OrthoDB" id="8300177at2759"/>
<proteinExistence type="predicted"/>
<dbReference type="Proteomes" id="UP000887013">
    <property type="component" value="Unassembled WGS sequence"/>
</dbReference>
<accession>A0A8X6MIV1</accession>